<evidence type="ECO:0000256" key="6">
    <source>
        <dbReference type="ARBA" id="ARBA00022692"/>
    </source>
</evidence>
<keyword evidence="6 11" id="KW-0812">Transmembrane</keyword>
<feature type="transmembrane region" description="Helical" evidence="11">
    <location>
        <begin position="349"/>
        <end position="365"/>
    </location>
</feature>
<dbReference type="Pfam" id="PF03901">
    <property type="entry name" value="Glyco_transf_22"/>
    <property type="match status" value="1"/>
</dbReference>
<evidence type="ECO:0000256" key="10">
    <source>
        <dbReference type="ARBA" id="ARBA00038466"/>
    </source>
</evidence>
<keyword evidence="7 11" id="KW-0256">Endoplasmic reticulum</keyword>
<dbReference type="PANTHER" id="PTHR22760:SF3">
    <property type="entry name" value="GPI MANNOSYLTRANSFERASE 4"/>
    <property type="match status" value="1"/>
</dbReference>
<evidence type="ECO:0000256" key="8">
    <source>
        <dbReference type="ARBA" id="ARBA00022989"/>
    </source>
</evidence>
<evidence type="ECO:0000256" key="3">
    <source>
        <dbReference type="ARBA" id="ARBA00022502"/>
    </source>
</evidence>
<dbReference type="OrthoDB" id="10066429at2759"/>
<evidence type="ECO:0000256" key="9">
    <source>
        <dbReference type="ARBA" id="ARBA00023136"/>
    </source>
</evidence>
<feature type="transmembrane region" description="Helical" evidence="11">
    <location>
        <begin position="286"/>
        <end position="309"/>
    </location>
</feature>
<keyword evidence="9 11" id="KW-0472">Membrane</keyword>
<comment type="similarity">
    <text evidence="10">Belongs to the glycosyltransferase 22 family. PIGZ subfamily.</text>
</comment>
<feature type="transmembrane region" description="Helical" evidence="11">
    <location>
        <begin position="64"/>
        <end position="81"/>
    </location>
</feature>
<protein>
    <recommendedName>
        <fullName evidence="11">Mannosyltransferase</fullName>
        <ecNumber evidence="11">2.4.1.-</ecNumber>
    </recommendedName>
</protein>
<evidence type="ECO:0000313" key="12">
    <source>
        <dbReference type="EMBL" id="CDG69066.1"/>
    </source>
</evidence>
<feature type="transmembrane region" description="Helical" evidence="11">
    <location>
        <begin position="201"/>
        <end position="220"/>
    </location>
</feature>
<keyword evidence="5 12" id="KW-0808">Transferase</keyword>
<keyword evidence="3" id="KW-0337">GPI-anchor biosynthesis</keyword>
<feature type="transmembrane region" description="Helical" evidence="11">
    <location>
        <begin position="177"/>
        <end position="195"/>
    </location>
</feature>
<evidence type="ECO:0000256" key="7">
    <source>
        <dbReference type="ARBA" id="ARBA00022824"/>
    </source>
</evidence>
<evidence type="ECO:0000256" key="1">
    <source>
        <dbReference type="ARBA" id="ARBA00004477"/>
    </source>
</evidence>
<comment type="subcellular location">
    <subcellularLocation>
        <location evidence="1 11">Endoplasmic reticulum membrane</location>
        <topology evidence="1 11">Multi-pass membrane protein</topology>
    </subcellularLocation>
</comment>
<dbReference type="GO" id="GO:0005789">
    <property type="term" value="C:endoplasmic reticulum membrane"/>
    <property type="evidence" value="ECO:0007669"/>
    <property type="project" value="UniProtKB-SubCell"/>
</dbReference>
<dbReference type="EC" id="2.4.1.-" evidence="11"/>
<keyword evidence="8 11" id="KW-1133">Transmembrane helix</keyword>
<dbReference type="InterPro" id="IPR005599">
    <property type="entry name" value="GPI_mannosylTrfase"/>
</dbReference>
<evidence type="ECO:0000256" key="2">
    <source>
        <dbReference type="ARBA" id="ARBA00004687"/>
    </source>
</evidence>
<evidence type="ECO:0000256" key="11">
    <source>
        <dbReference type="RuleBase" id="RU363075"/>
    </source>
</evidence>
<gene>
    <name evidence="12" type="primary">PIGZ</name>
</gene>
<feature type="transmembrane region" description="Helical" evidence="11">
    <location>
        <begin position="93"/>
        <end position="118"/>
    </location>
</feature>
<sequence>MGLTLKNINLLLFILRIVLVILPFPGYIHPDQYFQSTEVMAGDILHIKSDLTWEWNSLYPIRNIVFPALSSGIMFWLAKFVKNYLLNFDYTPYLLLILPRIMMLLVTVLIEKLFLIIICQEKLKIRKMCIFLFRSSHVSLIFFTTTFSNTFETLLFALIFYQSRCLTKAIRKSNDRVYIQVFYIGLTTAFGFFIRPSFLAFAFYPLLHVAIITVILKSFFQVIVIAIKFFFLFSAGLLLGTCFNVFIDTAYFSRMNTNSWVLTPLNFIKYNANVTLLQKHGLHPRLLHFGVNMVLLFGPLYLCFIFLLMKKISSKEARLSTSKEFLCFVLCSTLVPVFIMSTVQHQEPRFILSVIIPLIISVVVLSMKRLNVFFFSTWIMFNILGAFWYGFAHQGGIVPALSQIYIDQKDTSLHHNHFVFWKTYMIPKHLLALSKHDKNTHIYDLAGADIDVFLNKLQSLQEFSKVNKVIISILKI</sequence>
<feature type="transmembrane region" description="Helical" evidence="11">
    <location>
        <begin position="372"/>
        <end position="391"/>
    </location>
</feature>
<comment type="pathway">
    <text evidence="2">Glycolipid biosynthesis; glycosylphosphatidylinositol-anchor biosynthesis.</text>
</comment>
<accession>T2MAJ9</accession>
<feature type="transmembrane region" description="Helical" evidence="11">
    <location>
        <begin position="138"/>
        <end position="161"/>
    </location>
</feature>
<keyword evidence="4 11" id="KW-0328">Glycosyltransferase</keyword>
<evidence type="ECO:0000256" key="5">
    <source>
        <dbReference type="ARBA" id="ARBA00022679"/>
    </source>
</evidence>
<dbReference type="PANTHER" id="PTHR22760">
    <property type="entry name" value="GLYCOSYLTRANSFERASE"/>
    <property type="match status" value="1"/>
</dbReference>
<proteinExistence type="evidence at transcript level"/>
<reference evidence="12" key="1">
    <citation type="journal article" date="2013" name="Genome Biol. Evol.">
        <title>Punctuated emergences of genetic and phenotypic innovations in eumetazoan, bilaterian, euteleostome, and hominidae ancestors.</title>
        <authorList>
            <person name="Wenger Y."/>
            <person name="Galliot B."/>
        </authorList>
    </citation>
    <scope>NUCLEOTIDE SEQUENCE</scope>
    <source>
        <tissue evidence="12">Whole animals</tissue>
    </source>
</reference>
<feature type="transmembrane region" description="Helical" evidence="11">
    <location>
        <begin position="325"/>
        <end position="343"/>
    </location>
</feature>
<dbReference type="GO" id="GO:0000026">
    <property type="term" value="F:alpha-1,2-mannosyltransferase activity"/>
    <property type="evidence" value="ECO:0007669"/>
    <property type="project" value="TreeGrafter"/>
</dbReference>
<evidence type="ECO:0000256" key="4">
    <source>
        <dbReference type="ARBA" id="ARBA00022676"/>
    </source>
</evidence>
<organism evidence="12">
    <name type="scientific">Hydra vulgaris</name>
    <name type="common">Hydra</name>
    <name type="synonym">Hydra attenuata</name>
    <dbReference type="NCBI Taxonomy" id="6087"/>
    <lineage>
        <taxon>Eukaryota</taxon>
        <taxon>Metazoa</taxon>
        <taxon>Cnidaria</taxon>
        <taxon>Hydrozoa</taxon>
        <taxon>Hydroidolina</taxon>
        <taxon>Anthoathecata</taxon>
        <taxon>Aplanulata</taxon>
        <taxon>Hydridae</taxon>
        <taxon>Hydra</taxon>
    </lineage>
</organism>
<dbReference type="EMBL" id="HAAD01002834">
    <property type="protein sequence ID" value="CDG69066.1"/>
    <property type="molecule type" value="mRNA"/>
</dbReference>
<feature type="transmembrane region" description="Helical" evidence="11">
    <location>
        <begin position="7"/>
        <end position="28"/>
    </location>
</feature>
<feature type="transmembrane region" description="Helical" evidence="11">
    <location>
        <begin position="227"/>
        <end position="247"/>
    </location>
</feature>
<dbReference type="AlphaFoldDB" id="T2MAJ9"/>
<dbReference type="GO" id="GO:0006506">
    <property type="term" value="P:GPI anchor biosynthetic process"/>
    <property type="evidence" value="ECO:0007669"/>
    <property type="project" value="UniProtKB-KW"/>
</dbReference>
<name>T2MAJ9_HYDVU</name>